<name>S5YC70_PARAH</name>
<keyword evidence="3" id="KW-1185">Reference proteome</keyword>
<dbReference type="Pfam" id="PF07077">
    <property type="entry name" value="DUF1345"/>
    <property type="match status" value="1"/>
</dbReference>
<protein>
    <recommendedName>
        <fullName evidence="4">Transmembrane protein</fullName>
    </recommendedName>
</protein>
<evidence type="ECO:0000313" key="3">
    <source>
        <dbReference type="Proteomes" id="UP000015480"/>
    </source>
</evidence>
<keyword evidence="1" id="KW-1133">Transmembrane helix</keyword>
<gene>
    <name evidence="2" type="ORF">JCM7686_1932</name>
</gene>
<dbReference type="EMBL" id="CP006650">
    <property type="protein sequence ID" value="AGT09033.1"/>
    <property type="molecule type" value="Genomic_DNA"/>
</dbReference>
<feature type="transmembrane region" description="Helical" evidence="1">
    <location>
        <begin position="34"/>
        <end position="50"/>
    </location>
</feature>
<dbReference type="PATRIC" id="fig|1367847.3.peg.1924"/>
<feature type="transmembrane region" description="Helical" evidence="1">
    <location>
        <begin position="187"/>
        <end position="209"/>
    </location>
</feature>
<reference evidence="2 3" key="1">
    <citation type="journal article" date="2014" name="BMC Genomics">
        <title>Architecture and functions of a multipartite genome of the methylotrophic bacterium Paracoccus aminophilus JCM 7686, containing primary and secondary chromids.</title>
        <authorList>
            <person name="Dziewit L."/>
            <person name="Czarnecki J."/>
            <person name="Wibberg D."/>
            <person name="Radlinska M."/>
            <person name="Mrozek P."/>
            <person name="Szymczak M."/>
            <person name="Schluter A."/>
            <person name="Puhler A."/>
            <person name="Bartosik D."/>
        </authorList>
    </citation>
    <scope>NUCLEOTIDE SEQUENCE [LARGE SCALE GENOMIC DNA]</scope>
    <source>
        <strain evidence="2">JCM 7686</strain>
    </source>
</reference>
<dbReference type="RefSeq" id="WP_020950671.1">
    <property type="nucleotide sequence ID" value="NC_022041.1"/>
</dbReference>
<dbReference type="STRING" id="1367847.JCM7686_1932"/>
<dbReference type="AlphaFoldDB" id="S5YC70"/>
<dbReference type="HOGENOM" id="CLU_098677_1_0_5"/>
<dbReference type="InterPro" id="IPR009781">
    <property type="entry name" value="DUF1345"/>
</dbReference>
<evidence type="ECO:0008006" key="4">
    <source>
        <dbReference type="Google" id="ProtNLM"/>
    </source>
</evidence>
<accession>S5YC70</accession>
<keyword evidence="1" id="KW-0472">Membrane</keyword>
<evidence type="ECO:0000313" key="2">
    <source>
        <dbReference type="EMBL" id="AGT09033.1"/>
    </source>
</evidence>
<feature type="transmembrane region" description="Helical" evidence="1">
    <location>
        <begin position="114"/>
        <end position="134"/>
    </location>
</feature>
<evidence type="ECO:0000256" key="1">
    <source>
        <dbReference type="SAM" id="Phobius"/>
    </source>
</evidence>
<feature type="transmembrane region" description="Helical" evidence="1">
    <location>
        <begin position="9"/>
        <end position="28"/>
    </location>
</feature>
<dbReference type="Proteomes" id="UP000015480">
    <property type="component" value="Chromosome"/>
</dbReference>
<dbReference type="OrthoDB" id="64737at2"/>
<proteinExistence type="predicted"/>
<feature type="transmembrane region" description="Helical" evidence="1">
    <location>
        <begin position="71"/>
        <end position="94"/>
    </location>
</feature>
<organism evidence="2 3">
    <name type="scientific">Paracoccus aminophilus JCM 7686</name>
    <dbReference type="NCBI Taxonomy" id="1367847"/>
    <lineage>
        <taxon>Bacteria</taxon>
        <taxon>Pseudomonadati</taxon>
        <taxon>Pseudomonadota</taxon>
        <taxon>Alphaproteobacteria</taxon>
        <taxon>Rhodobacterales</taxon>
        <taxon>Paracoccaceae</taxon>
        <taxon>Paracoccus</taxon>
    </lineage>
</organism>
<keyword evidence="1" id="KW-0812">Transmembrane</keyword>
<dbReference type="eggNOG" id="COG4291">
    <property type="taxonomic scope" value="Bacteria"/>
</dbReference>
<sequence length="213" mass="22968">MIADLRHHLVFLITFALGLVAGGLAFGLALHDRVLIAADVFFATYLIAAYQKGQRLGTKGWRRHGDDQDEGMVLIVCLALGSVVVSITAILMAMKAPAGHLGPIRPVLGLLSVPLGWTMVHLMLAFHYAGLWYAQTDDGKDAGGLEFPGGPAEPQFWDFIYYSFTLGMTAQTSDIAVKTTHLRRITVLHGALSFFYNTVIVALAVNAAVSLGQ</sequence>
<dbReference type="KEGG" id="pami:JCM7686_1932"/>